<name>A0A516SL76_9NEIS</name>
<dbReference type="PANTHER" id="PTHR42912:SF80">
    <property type="entry name" value="METHYLTRANSFERASE DOMAIN-CONTAINING PROTEIN"/>
    <property type="match status" value="1"/>
</dbReference>
<sequence>MSDNKQALIDFKTDAWKDAGMVAWYSQRMFENSGTNQLKHQLEMRYIERYATGPRVLDVGIGTGRGSIPLAKRGMDVTGIDSSQAMLDETRRLAGETPMTLTPGDVAKLPLPAADFDFLLSLNVVVHFPHWREILLEWDRVLKPGGRILFDIHSLDHLEAVYGPARPPTRWWRPAKPPSAAICRWRVPRTSSNGRTTMATAWWPSPRWAALSPVPAIIFWPRWKAGIGGTGCWAG</sequence>
<dbReference type="CDD" id="cd02440">
    <property type="entry name" value="AdoMet_MTases"/>
    <property type="match status" value="1"/>
</dbReference>
<dbReference type="OrthoDB" id="3172472at2"/>
<dbReference type="RefSeq" id="WP_144280293.1">
    <property type="nucleotide sequence ID" value="NZ_CP041730.1"/>
</dbReference>
<keyword evidence="2" id="KW-0808">Transferase</keyword>
<dbReference type="KEGG" id="cari:FNU76_22560"/>
<reference evidence="3" key="1">
    <citation type="submission" date="2019-07" db="EMBL/GenBank/DDBJ databases">
        <title>Chitinimonas sp. nov., isolated from Ny-Alesund, arctica soil.</title>
        <authorList>
            <person name="Xu Q."/>
            <person name="Peng F."/>
        </authorList>
    </citation>
    <scope>NUCLEOTIDE SEQUENCE [LARGE SCALE GENOMIC DNA]</scope>
    <source>
        <strain evidence="3">R3-44</strain>
    </source>
</reference>
<feature type="domain" description="Methyltransferase type 11" evidence="1">
    <location>
        <begin position="57"/>
        <end position="150"/>
    </location>
</feature>
<dbReference type="InterPro" id="IPR013216">
    <property type="entry name" value="Methyltransf_11"/>
</dbReference>
<proteinExistence type="predicted"/>
<dbReference type="GO" id="GO:0032259">
    <property type="term" value="P:methylation"/>
    <property type="evidence" value="ECO:0007669"/>
    <property type="project" value="UniProtKB-KW"/>
</dbReference>
<dbReference type="EMBL" id="CP041730">
    <property type="protein sequence ID" value="QDQ28910.1"/>
    <property type="molecule type" value="Genomic_DNA"/>
</dbReference>
<dbReference type="Pfam" id="PF08241">
    <property type="entry name" value="Methyltransf_11"/>
    <property type="match status" value="1"/>
</dbReference>
<organism evidence="2 3">
    <name type="scientific">Chitinimonas arctica</name>
    <dbReference type="NCBI Taxonomy" id="2594795"/>
    <lineage>
        <taxon>Bacteria</taxon>
        <taxon>Pseudomonadati</taxon>
        <taxon>Pseudomonadota</taxon>
        <taxon>Betaproteobacteria</taxon>
        <taxon>Neisseriales</taxon>
        <taxon>Chitinibacteraceae</taxon>
        <taxon>Chitinimonas</taxon>
    </lineage>
</organism>
<dbReference type="AlphaFoldDB" id="A0A516SL76"/>
<dbReference type="InterPro" id="IPR029063">
    <property type="entry name" value="SAM-dependent_MTases_sf"/>
</dbReference>
<dbReference type="PANTHER" id="PTHR42912">
    <property type="entry name" value="METHYLTRANSFERASE"/>
    <property type="match status" value="1"/>
</dbReference>
<keyword evidence="2" id="KW-0489">Methyltransferase</keyword>
<evidence type="ECO:0000259" key="1">
    <source>
        <dbReference type="Pfam" id="PF08241"/>
    </source>
</evidence>
<evidence type="ECO:0000313" key="2">
    <source>
        <dbReference type="EMBL" id="QDQ28910.1"/>
    </source>
</evidence>
<evidence type="ECO:0000313" key="3">
    <source>
        <dbReference type="Proteomes" id="UP000317550"/>
    </source>
</evidence>
<dbReference type="InterPro" id="IPR050508">
    <property type="entry name" value="Methyltransf_Superfamily"/>
</dbReference>
<protein>
    <submittedName>
        <fullName evidence="2">Class I SAM-dependent methyltransferase</fullName>
    </submittedName>
</protein>
<gene>
    <name evidence="2" type="ORF">FNU76_22560</name>
</gene>
<dbReference type="Proteomes" id="UP000317550">
    <property type="component" value="Chromosome"/>
</dbReference>
<dbReference type="GO" id="GO:0008757">
    <property type="term" value="F:S-adenosylmethionine-dependent methyltransferase activity"/>
    <property type="evidence" value="ECO:0007669"/>
    <property type="project" value="InterPro"/>
</dbReference>
<accession>A0A516SL76</accession>
<dbReference type="Gene3D" id="3.40.50.150">
    <property type="entry name" value="Vaccinia Virus protein VP39"/>
    <property type="match status" value="1"/>
</dbReference>
<keyword evidence="3" id="KW-1185">Reference proteome</keyword>
<dbReference type="SUPFAM" id="SSF53335">
    <property type="entry name" value="S-adenosyl-L-methionine-dependent methyltransferases"/>
    <property type="match status" value="1"/>
</dbReference>